<dbReference type="Pfam" id="PF01738">
    <property type="entry name" value="DLH"/>
    <property type="match status" value="1"/>
</dbReference>
<dbReference type="EC" id="3.1.-.-" evidence="3"/>
<proteinExistence type="predicted"/>
<feature type="domain" description="Dienelactone hydrolase" evidence="2">
    <location>
        <begin position="37"/>
        <end position="251"/>
    </location>
</feature>
<evidence type="ECO:0000313" key="4">
    <source>
        <dbReference type="Proteomes" id="UP001259982"/>
    </source>
</evidence>
<dbReference type="Gene3D" id="3.40.50.1820">
    <property type="entry name" value="alpha/beta hydrolase"/>
    <property type="match status" value="1"/>
</dbReference>
<dbReference type="RefSeq" id="WP_311659699.1">
    <property type="nucleotide sequence ID" value="NZ_JAVRHY010000013.1"/>
</dbReference>
<dbReference type="PANTHER" id="PTHR22946:SF0">
    <property type="entry name" value="DIENELACTONE HYDROLASE DOMAIN-CONTAINING PROTEIN"/>
    <property type="match status" value="1"/>
</dbReference>
<keyword evidence="3" id="KW-0378">Hydrolase</keyword>
<dbReference type="PANTHER" id="PTHR22946">
    <property type="entry name" value="DIENELACTONE HYDROLASE DOMAIN-CONTAINING PROTEIN-RELATED"/>
    <property type="match status" value="1"/>
</dbReference>
<keyword evidence="1" id="KW-0732">Signal</keyword>
<keyword evidence="4" id="KW-1185">Reference proteome</keyword>
<evidence type="ECO:0000313" key="3">
    <source>
        <dbReference type="EMBL" id="MDT0619314.1"/>
    </source>
</evidence>
<protein>
    <submittedName>
        <fullName evidence="3">Dienelactone hydrolase family protein</fullName>
        <ecNumber evidence="3">3.1.-.-</ecNumber>
    </submittedName>
</protein>
<evidence type="ECO:0000256" key="1">
    <source>
        <dbReference type="SAM" id="SignalP"/>
    </source>
</evidence>
<accession>A0ABU3BA01</accession>
<organism evidence="3 4">
    <name type="scientific">Spectribacter acetivorans</name>
    <dbReference type="NCBI Taxonomy" id="3075603"/>
    <lineage>
        <taxon>Bacteria</taxon>
        <taxon>Pseudomonadati</taxon>
        <taxon>Pseudomonadota</taxon>
        <taxon>Gammaproteobacteria</taxon>
        <taxon>Salinisphaerales</taxon>
        <taxon>Salinisphaeraceae</taxon>
        <taxon>Spectribacter</taxon>
    </lineage>
</organism>
<dbReference type="Proteomes" id="UP001259982">
    <property type="component" value="Unassembled WGS sequence"/>
</dbReference>
<dbReference type="InterPro" id="IPR002925">
    <property type="entry name" value="Dienelactn_hydro"/>
</dbReference>
<dbReference type="EMBL" id="JAVRHY010000013">
    <property type="protein sequence ID" value="MDT0619314.1"/>
    <property type="molecule type" value="Genomic_DNA"/>
</dbReference>
<dbReference type="InterPro" id="IPR029058">
    <property type="entry name" value="AB_hydrolase_fold"/>
</dbReference>
<comment type="caution">
    <text evidence="3">The sequence shown here is derived from an EMBL/GenBank/DDBJ whole genome shotgun (WGS) entry which is preliminary data.</text>
</comment>
<gene>
    <name evidence="3" type="ORF">RM531_12585</name>
</gene>
<dbReference type="SUPFAM" id="SSF53474">
    <property type="entry name" value="alpha/beta-Hydrolases"/>
    <property type="match status" value="1"/>
</dbReference>
<sequence>MFPRLFALGLIAMTATAQADIRTDTLSYDIDGTEHRGYVAYDDSLEGPRPGVLVIHEWWGLNDYARKRARDLAAMGYVAFAADMYGGGRTTEDPAEAGEWSKAAGPELRGLAAAGLEQLAGHDRVDADRLAAIGFCFGGTSVLQLAYSGADLGGVVSFHGSLPVPGDGDAIDAAILVQHGAADSLVPAANAYAWQRAMAERGGVDWHFVAHGGAKHAFTNPAADALGMDGVGYDATAAQRSWAHMQRFFDELFAR</sequence>
<dbReference type="InterPro" id="IPR050261">
    <property type="entry name" value="FrsA_esterase"/>
</dbReference>
<reference evidence="3 4" key="1">
    <citation type="submission" date="2023-09" db="EMBL/GenBank/DDBJ databases">
        <authorList>
            <person name="Rey-Velasco X."/>
        </authorList>
    </citation>
    <scope>NUCLEOTIDE SEQUENCE [LARGE SCALE GENOMIC DNA]</scope>
    <source>
        <strain evidence="3 4">P385</strain>
    </source>
</reference>
<dbReference type="GO" id="GO:0016787">
    <property type="term" value="F:hydrolase activity"/>
    <property type="evidence" value="ECO:0007669"/>
    <property type="project" value="UniProtKB-KW"/>
</dbReference>
<evidence type="ECO:0000259" key="2">
    <source>
        <dbReference type="Pfam" id="PF01738"/>
    </source>
</evidence>
<feature type="chain" id="PRO_5046785835" evidence="1">
    <location>
        <begin position="20"/>
        <end position="255"/>
    </location>
</feature>
<feature type="signal peptide" evidence="1">
    <location>
        <begin position="1"/>
        <end position="19"/>
    </location>
</feature>
<name>A0ABU3BA01_9GAMM</name>